<dbReference type="PANTHER" id="PTHR43163">
    <property type="entry name" value="DIPEPTIDE TRANSPORT SYSTEM PERMEASE PROTEIN DPPB-RELATED"/>
    <property type="match status" value="1"/>
</dbReference>
<keyword evidence="4 7" id="KW-0812">Transmembrane</keyword>
<dbReference type="PROSITE" id="PS50928">
    <property type="entry name" value="ABC_TM1"/>
    <property type="match status" value="1"/>
</dbReference>
<protein>
    <submittedName>
        <fullName evidence="9">Binding-protein-dependent transport system inner membrane protein</fullName>
    </submittedName>
</protein>
<dbReference type="EMBL" id="AJLR01000014">
    <property type="protein sequence ID" value="EKN70150.1"/>
    <property type="molecule type" value="Genomic_DNA"/>
</dbReference>
<evidence type="ECO:0000256" key="4">
    <source>
        <dbReference type="ARBA" id="ARBA00022692"/>
    </source>
</evidence>
<dbReference type="GO" id="GO:0005886">
    <property type="term" value="C:plasma membrane"/>
    <property type="evidence" value="ECO:0007669"/>
    <property type="project" value="UniProtKB-SubCell"/>
</dbReference>
<evidence type="ECO:0000256" key="7">
    <source>
        <dbReference type="RuleBase" id="RU363032"/>
    </source>
</evidence>
<evidence type="ECO:0000256" key="5">
    <source>
        <dbReference type="ARBA" id="ARBA00022989"/>
    </source>
</evidence>
<dbReference type="Gene3D" id="1.10.3720.10">
    <property type="entry name" value="MetI-like"/>
    <property type="match status" value="1"/>
</dbReference>
<evidence type="ECO:0000313" key="9">
    <source>
        <dbReference type="EMBL" id="EKN70150.1"/>
    </source>
</evidence>
<keyword evidence="2 7" id="KW-0813">Transport</keyword>
<dbReference type="CDD" id="cd06261">
    <property type="entry name" value="TM_PBP2"/>
    <property type="match status" value="1"/>
</dbReference>
<organism evidence="9 10">
    <name type="scientific">Schinkia azotoformans LMG 9581</name>
    <dbReference type="NCBI Taxonomy" id="1131731"/>
    <lineage>
        <taxon>Bacteria</taxon>
        <taxon>Bacillati</taxon>
        <taxon>Bacillota</taxon>
        <taxon>Bacilli</taxon>
        <taxon>Bacillales</taxon>
        <taxon>Bacillaceae</taxon>
        <taxon>Calidifontibacillus/Schinkia group</taxon>
        <taxon>Schinkia</taxon>
    </lineage>
</organism>
<name>K6CG90_SCHAZ</name>
<dbReference type="Pfam" id="PF00528">
    <property type="entry name" value="BPD_transp_1"/>
    <property type="match status" value="1"/>
</dbReference>
<keyword evidence="6 7" id="KW-0472">Membrane</keyword>
<feature type="transmembrane region" description="Helical" evidence="7">
    <location>
        <begin position="229"/>
        <end position="255"/>
    </location>
</feature>
<keyword evidence="10" id="KW-1185">Reference proteome</keyword>
<dbReference type="STRING" id="1131731.BAZO_01442"/>
<accession>K6CG90</accession>
<feature type="domain" description="ABC transmembrane type-1" evidence="8">
    <location>
        <begin position="97"/>
        <end position="298"/>
    </location>
</feature>
<dbReference type="InterPro" id="IPR000515">
    <property type="entry name" value="MetI-like"/>
</dbReference>
<evidence type="ECO:0000259" key="8">
    <source>
        <dbReference type="PROSITE" id="PS50928"/>
    </source>
</evidence>
<evidence type="ECO:0000256" key="2">
    <source>
        <dbReference type="ARBA" id="ARBA00022448"/>
    </source>
</evidence>
<evidence type="ECO:0000256" key="1">
    <source>
        <dbReference type="ARBA" id="ARBA00004651"/>
    </source>
</evidence>
<dbReference type="InterPro" id="IPR045621">
    <property type="entry name" value="BPD_transp_1_N"/>
</dbReference>
<reference evidence="9 10" key="1">
    <citation type="journal article" date="2012" name="Front. Microbiol.">
        <title>Redundancy and modularity in membrane-associated dissimilatory nitrate reduction in Bacillus.</title>
        <authorList>
            <person name="Heylen K."/>
            <person name="Keltjens J."/>
        </authorList>
    </citation>
    <scope>NUCLEOTIDE SEQUENCE [LARGE SCALE GENOMIC DNA]</scope>
    <source>
        <strain evidence="9 10">LMG 9581</strain>
    </source>
</reference>
<evidence type="ECO:0000256" key="6">
    <source>
        <dbReference type="ARBA" id="ARBA00023136"/>
    </source>
</evidence>
<dbReference type="AlphaFoldDB" id="K6CG90"/>
<dbReference type="PANTHER" id="PTHR43163:SF6">
    <property type="entry name" value="DIPEPTIDE TRANSPORT SYSTEM PERMEASE PROTEIN DPPB-RELATED"/>
    <property type="match status" value="1"/>
</dbReference>
<keyword evidence="3" id="KW-1003">Cell membrane</keyword>
<evidence type="ECO:0000256" key="3">
    <source>
        <dbReference type="ARBA" id="ARBA00022475"/>
    </source>
</evidence>
<proteinExistence type="inferred from homology"/>
<dbReference type="Proteomes" id="UP000006315">
    <property type="component" value="Unassembled WGS sequence"/>
</dbReference>
<comment type="similarity">
    <text evidence="7">Belongs to the binding-protein-dependent transport system permease family.</text>
</comment>
<evidence type="ECO:0000313" key="10">
    <source>
        <dbReference type="Proteomes" id="UP000006315"/>
    </source>
</evidence>
<dbReference type="SUPFAM" id="SSF161098">
    <property type="entry name" value="MetI-like"/>
    <property type="match status" value="1"/>
</dbReference>
<gene>
    <name evidence="9" type="ORF">BAZO_01442</name>
</gene>
<dbReference type="GO" id="GO:0055085">
    <property type="term" value="P:transmembrane transport"/>
    <property type="evidence" value="ECO:0007669"/>
    <property type="project" value="InterPro"/>
</dbReference>
<feature type="transmembrane region" description="Helical" evidence="7">
    <location>
        <begin position="97"/>
        <end position="125"/>
    </location>
</feature>
<dbReference type="InterPro" id="IPR035906">
    <property type="entry name" value="MetI-like_sf"/>
</dbReference>
<dbReference type="GeneID" id="89470358"/>
<dbReference type="Pfam" id="PF19300">
    <property type="entry name" value="BPD_transp_1_N"/>
    <property type="match status" value="1"/>
</dbReference>
<keyword evidence="5 7" id="KW-1133">Transmembrane helix</keyword>
<feature type="transmembrane region" description="Helical" evidence="7">
    <location>
        <begin position="275"/>
        <end position="301"/>
    </location>
</feature>
<comment type="caution">
    <text evidence="9">The sequence shown here is derived from an EMBL/GenBank/DDBJ whole genome shotgun (WGS) entry which is preliminary data.</text>
</comment>
<dbReference type="RefSeq" id="WP_003329409.1">
    <property type="nucleotide sequence ID" value="NZ_AJLR01000014.1"/>
</dbReference>
<comment type="subcellular location">
    <subcellularLocation>
        <location evidence="1 7">Cell membrane</location>
        <topology evidence="1 7">Multi-pass membrane protein</topology>
    </subcellularLocation>
</comment>
<feature type="transmembrane region" description="Helical" evidence="7">
    <location>
        <begin position="170"/>
        <end position="189"/>
    </location>
</feature>
<dbReference type="PATRIC" id="fig|1131731.3.peg.302"/>
<sequence length="314" mass="34845">MAMVIRRLLILPILLLVISFLTFLLTNFVPGDIAEDMILRNGGQPTPELIRDVQVELGLDHPLLVRYGHWLIQTLKFDLGTSWITEQPVMEEITQRIAPTLILTGTSVVIGIFITFILGMLAAYYKDSFIDRAILGFSLTMNCIPDFLLSFVLLFLFGYVWSVFPLVGYGTWQHVVLPSIVLGVGLGAGKARILRASLLEELSLDYIKMARAKGLSRRTVMFKHALRNALIPVVTQLGASVGFLLGGTVIIESIFNWPGLGRLGLQAIVSRDIPLLQGYVLLITIIIISINLVVDLIYLYIDPRMNSKGGTNHV</sequence>